<reference evidence="1 2" key="1">
    <citation type="submission" date="2023-05" db="EMBL/GenBank/DDBJ databases">
        <title>Draft genome of Paenibacillus sp. CCS26.</title>
        <authorList>
            <person name="Akita H."/>
            <person name="Shinto Y."/>
            <person name="Kimura Z."/>
        </authorList>
    </citation>
    <scope>NUCLEOTIDE SEQUENCE [LARGE SCALE GENOMIC DNA]</scope>
    <source>
        <strain evidence="1 2">CCS26</strain>
    </source>
</reference>
<protein>
    <recommendedName>
        <fullName evidence="3">DUF4279 domain-containing protein</fullName>
    </recommendedName>
</protein>
<evidence type="ECO:0000313" key="2">
    <source>
        <dbReference type="Proteomes" id="UP001285921"/>
    </source>
</evidence>
<gene>
    <name evidence="1" type="ORF">PghCCS26_13820</name>
</gene>
<evidence type="ECO:0008006" key="3">
    <source>
        <dbReference type="Google" id="ProtNLM"/>
    </source>
</evidence>
<sequence length="118" mass="13846">MCIEPTESYNKGDVIVRPKNENIINTTVKYRKETAWILSSGYQESYDINDQLGLLLDTLESKIIELKRIQTDYKVSYKFEIVINIENNQKPAIYLERRFISYAHSINADVDFDLYILS</sequence>
<dbReference type="Pfam" id="PF14106">
    <property type="entry name" value="DUF4279"/>
    <property type="match status" value="1"/>
</dbReference>
<keyword evidence="2" id="KW-1185">Reference proteome</keyword>
<dbReference type="EMBL" id="BTCL01000003">
    <property type="protein sequence ID" value="GMK44255.1"/>
    <property type="molecule type" value="Genomic_DNA"/>
</dbReference>
<accession>A0ABQ6NGN8</accession>
<evidence type="ECO:0000313" key="1">
    <source>
        <dbReference type="EMBL" id="GMK44255.1"/>
    </source>
</evidence>
<organism evidence="1 2">
    <name type="scientific">Paenibacillus glycanilyticus</name>
    <dbReference type="NCBI Taxonomy" id="126569"/>
    <lineage>
        <taxon>Bacteria</taxon>
        <taxon>Bacillati</taxon>
        <taxon>Bacillota</taxon>
        <taxon>Bacilli</taxon>
        <taxon>Bacillales</taxon>
        <taxon>Paenibacillaceae</taxon>
        <taxon>Paenibacillus</taxon>
    </lineage>
</organism>
<comment type="caution">
    <text evidence="1">The sequence shown here is derived from an EMBL/GenBank/DDBJ whole genome shotgun (WGS) entry which is preliminary data.</text>
</comment>
<dbReference type="Proteomes" id="UP001285921">
    <property type="component" value="Unassembled WGS sequence"/>
</dbReference>
<name>A0ABQ6NGN8_9BACL</name>
<proteinExistence type="predicted"/>
<dbReference type="InterPro" id="IPR025459">
    <property type="entry name" value="DUF4279"/>
</dbReference>